<organism evidence="1 2">
    <name type="scientific">Empedobacter falsenii</name>
    <dbReference type="NCBI Taxonomy" id="343874"/>
    <lineage>
        <taxon>Bacteria</taxon>
        <taxon>Pseudomonadati</taxon>
        <taxon>Bacteroidota</taxon>
        <taxon>Flavobacteriia</taxon>
        <taxon>Flavobacteriales</taxon>
        <taxon>Weeksellaceae</taxon>
        <taxon>Empedobacter</taxon>
    </lineage>
</organism>
<name>A0AAW7DJD2_9FLAO</name>
<evidence type="ECO:0000313" key="1">
    <source>
        <dbReference type="EMBL" id="MDM1551668.1"/>
    </source>
</evidence>
<evidence type="ECO:0008006" key="3">
    <source>
        <dbReference type="Google" id="ProtNLM"/>
    </source>
</evidence>
<dbReference type="EMBL" id="JACALR010000004">
    <property type="protein sequence ID" value="MDM1551668.1"/>
    <property type="molecule type" value="Genomic_DNA"/>
</dbReference>
<reference evidence="1" key="2">
    <citation type="journal article" date="2022" name="Sci. Total Environ.">
        <title>Prevalence, transmission, and molecular epidemiology of tet(X)-positive bacteria among humans, animals, and environmental niches in China: An epidemiological, and genomic-based study.</title>
        <authorList>
            <person name="Dong N."/>
            <person name="Zeng Y."/>
            <person name="Cai C."/>
            <person name="Sun C."/>
            <person name="Lu J."/>
            <person name="Liu C."/>
            <person name="Zhou H."/>
            <person name="Sun Q."/>
            <person name="Shu L."/>
            <person name="Wang H."/>
            <person name="Wang Y."/>
            <person name="Wang S."/>
            <person name="Wu C."/>
            <person name="Chan E.W."/>
            <person name="Chen G."/>
            <person name="Shen Z."/>
            <person name="Chen S."/>
            <person name="Zhang R."/>
        </authorList>
    </citation>
    <scope>NUCLEOTIDE SEQUENCE</scope>
    <source>
        <strain evidence="1">210</strain>
    </source>
</reference>
<comment type="caution">
    <text evidence="1">The sequence shown here is derived from an EMBL/GenBank/DDBJ whole genome shotgun (WGS) entry which is preliminary data.</text>
</comment>
<accession>A0AAW7DJD2</accession>
<sequence>MKNLKQFEINKNNQKTIKGGGPGGSIRYPVNGQCEPGWWLCPSGICLFDNAGKDPIQEGSQHYKICFNY</sequence>
<dbReference type="Proteomes" id="UP001173578">
    <property type="component" value="Unassembled WGS sequence"/>
</dbReference>
<dbReference type="RefSeq" id="WP_286486198.1">
    <property type="nucleotide sequence ID" value="NZ_JACALR010000004.1"/>
</dbReference>
<reference evidence="1" key="1">
    <citation type="submission" date="2020-06" db="EMBL/GenBank/DDBJ databases">
        <authorList>
            <person name="Dong N."/>
        </authorList>
    </citation>
    <scope>NUCLEOTIDE SEQUENCE</scope>
    <source>
        <strain evidence="1">210</strain>
    </source>
</reference>
<proteinExistence type="predicted"/>
<dbReference type="AlphaFoldDB" id="A0AAW7DJD2"/>
<evidence type="ECO:0000313" key="2">
    <source>
        <dbReference type="Proteomes" id="UP001173578"/>
    </source>
</evidence>
<protein>
    <recommendedName>
        <fullName evidence="3">Bacteriocin</fullName>
    </recommendedName>
</protein>
<gene>
    <name evidence="1" type="ORF">HX095_10645</name>
</gene>